<reference evidence="4" key="1">
    <citation type="submission" date="2018-06" db="EMBL/GenBank/DDBJ databases">
        <authorList>
            <person name="Zhirakovskaya E."/>
        </authorList>
    </citation>
    <scope>NUCLEOTIDE SEQUENCE</scope>
</reference>
<dbReference type="PANTHER" id="PTHR44591">
    <property type="entry name" value="STRESS RESPONSE REGULATOR PROTEIN 1"/>
    <property type="match status" value="1"/>
</dbReference>
<dbReference type="GO" id="GO:0000160">
    <property type="term" value="P:phosphorelay signal transduction system"/>
    <property type="evidence" value="ECO:0007669"/>
    <property type="project" value="InterPro"/>
</dbReference>
<keyword evidence="1" id="KW-0597">Phosphoprotein</keyword>
<gene>
    <name evidence="4" type="ORF">MNBD_CHLOROFLEXI01-5048</name>
</gene>
<feature type="domain" description="Response regulatory" evidence="3">
    <location>
        <begin position="21"/>
        <end position="141"/>
    </location>
</feature>
<dbReference type="SMART" id="SM00448">
    <property type="entry name" value="REC"/>
    <property type="match status" value="1"/>
</dbReference>
<accession>A0A3B0VCJ6</accession>
<evidence type="ECO:0000256" key="2">
    <source>
        <dbReference type="SAM" id="Coils"/>
    </source>
</evidence>
<evidence type="ECO:0000313" key="4">
    <source>
        <dbReference type="EMBL" id="VAW36622.1"/>
    </source>
</evidence>
<dbReference type="InterPro" id="IPR050595">
    <property type="entry name" value="Bact_response_regulator"/>
</dbReference>
<organism evidence="4">
    <name type="scientific">hydrothermal vent metagenome</name>
    <dbReference type="NCBI Taxonomy" id="652676"/>
    <lineage>
        <taxon>unclassified sequences</taxon>
        <taxon>metagenomes</taxon>
        <taxon>ecological metagenomes</taxon>
    </lineage>
</organism>
<protein>
    <recommendedName>
        <fullName evidence="3">Response regulatory domain-containing protein</fullName>
    </recommendedName>
</protein>
<keyword evidence="2" id="KW-0175">Coiled coil</keyword>
<evidence type="ECO:0000259" key="3">
    <source>
        <dbReference type="PROSITE" id="PS50110"/>
    </source>
</evidence>
<name>A0A3B0VCJ6_9ZZZZ</name>
<dbReference type="InterPro" id="IPR011006">
    <property type="entry name" value="CheY-like_superfamily"/>
</dbReference>
<dbReference type="InterPro" id="IPR001789">
    <property type="entry name" value="Sig_transdc_resp-reg_receiver"/>
</dbReference>
<evidence type="ECO:0000256" key="1">
    <source>
        <dbReference type="ARBA" id="ARBA00022553"/>
    </source>
</evidence>
<dbReference type="PROSITE" id="PS50110">
    <property type="entry name" value="RESPONSE_REGULATORY"/>
    <property type="match status" value="1"/>
</dbReference>
<dbReference type="AlphaFoldDB" id="A0A3B0VCJ6"/>
<proteinExistence type="predicted"/>
<dbReference type="SUPFAM" id="SSF52172">
    <property type="entry name" value="CheY-like"/>
    <property type="match status" value="1"/>
</dbReference>
<dbReference type="PANTHER" id="PTHR44591:SF3">
    <property type="entry name" value="RESPONSE REGULATORY DOMAIN-CONTAINING PROTEIN"/>
    <property type="match status" value="1"/>
</dbReference>
<dbReference type="Gene3D" id="3.40.50.2300">
    <property type="match status" value="1"/>
</dbReference>
<dbReference type="CDD" id="cd00156">
    <property type="entry name" value="REC"/>
    <property type="match status" value="1"/>
</dbReference>
<dbReference type="Pfam" id="PF00072">
    <property type="entry name" value="Response_reg"/>
    <property type="match status" value="1"/>
</dbReference>
<sequence length="193" mass="22440">MFKFLKPSREKELSHYYVAQPILIIEDDHKYQDLYSRLLSKTKCPYKIVDHPQKAIEFIAQGKRFPAMIVDLAFEGEPSGLDLLKTLKNQIIEYSKHGQGLAIVVSGHPEYKDRALLLGAFRFFDKKDLPEKEQEFIEAVKSAYNEGQEKIADLRLQEEKLYEKLKHRFFGGKTIEVTIEANYKNPSTELRSN</sequence>
<feature type="coiled-coil region" evidence="2">
    <location>
        <begin position="137"/>
        <end position="164"/>
    </location>
</feature>
<dbReference type="EMBL" id="UOEU01000633">
    <property type="protein sequence ID" value="VAW36622.1"/>
    <property type="molecule type" value="Genomic_DNA"/>
</dbReference>